<reference evidence="1 2" key="1">
    <citation type="submission" date="2021-03" db="EMBL/GenBank/DDBJ databases">
        <title>novel species isolated from a fishpond in China.</title>
        <authorList>
            <person name="Lu H."/>
            <person name="Cai Z."/>
        </authorList>
    </citation>
    <scope>NUCLEOTIDE SEQUENCE [LARGE SCALE GENOMIC DNA]</scope>
    <source>
        <strain evidence="1 2">Y57</strain>
    </source>
</reference>
<sequence length="144" mass="16276">MSTGLFVPVREIPTFSELLEGMLSLLSKFFERVERITIGVNLAGGLDLSKGLILVQDHEQDLFCWISFSEVPEELREDSEHDLPIVAQILTRSEKSVFLSVVVAYAIGMTLGGRVVYDDGHIYFDAKKDFYSILEVEEYILARV</sequence>
<evidence type="ECO:0000313" key="1">
    <source>
        <dbReference type="EMBL" id="MBN7822555.1"/>
    </source>
</evidence>
<accession>A0ABS3D194</accession>
<keyword evidence="2" id="KW-1185">Reference proteome</keyword>
<proteinExistence type="predicted"/>
<dbReference type="EMBL" id="JAFKCS010000095">
    <property type="protein sequence ID" value="MBN7822555.1"/>
    <property type="molecule type" value="Genomic_DNA"/>
</dbReference>
<evidence type="ECO:0000313" key="2">
    <source>
        <dbReference type="Proteomes" id="UP000663992"/>
    </source>
</evidence>
<gene>
    <name evidence="1" type="ORF">J0A65_22020</name>
</gene>
<protein>
    <submittedName>
        <fullName evidence="1">Uncharacterized protein</fullName>
    </submittedName>
</protein>
<comment type="caution">
    <text evidence="1">The sequence shown here is derived from an EMBL/GenBank/DDBJ whole genome shotgun (WGS) entry which is preliminary data.</text>
</comment>
<name>A0ABS3D194_9ALTE</name>
<organism evidence="1 2">
    <name type="scientific">Bowmanella yangjiangensis</name>
    <dbReference type="NCBI Taxonomy" id="2811230"/>
    <lineage>
        <taxon>Bacteria</taxon>
        <taxon>Pseudomonadati</taxon>
        <taxon>Pseudomonadota</taxon>
        <taxon>Gammaproteobacteria</taxon>
        <taxon>Alteromonadales</taxon>
        <taxon>Alteromonadaceae</taxon>
        <taxon>Bowmanella</taxon>
    </lineage>
</organism>
<dbReference type="Proteomes" id="UP000663992">
    <property type="component" value="Unassembled WGS sequence"/>
</dbReference>
<dbReference type="RefSeq" id="WP_206596466.1">
    <property type="nucleotide sequence ID" value="NZ_JAFKCS010000095.1"/>
</dbReference>